<keyword evidence="14" id="KW-1185">Reference proteome</keyword>
<evidence type="ECO:0000259" key="13">
    <source>
        <dbReference type="PROSITE" id="PS50157"/>
    </source>
</evidence>
<keyword evidence="8" id="KW-0238">DNA-binding</keyword>
<evidence type="ECO:0000256" key="9">
    <source>
        <dbReference type="ARBA" id="ARBA00023163"/>
    </source>
</evidence>
<protein>
    <submittedName>
        <fullName evidence="15">C2H2-type domain-containing protein</fullName>
    </submittedName>
</protein>
<reference evidence="15" key="1">
    <citation type="submission" date="2022-11" db="UniProtKB">
        <authorList>
            <consortium name="WormBaseParasite"/>
        </authorList>
    </citation>
    <scope>IDENTIFICATION</scope>
</reference>
<evidence type="ECO:0000313" key="14">
    <source>
        <dbReference type="Proteomes" id="UP000887572"/>
    </source>
</evidence>
<evidence type="ECO:0000256" key="8">
    <source>
        <dbReference type="ARBA" id="ARBA00023125"/>
    </source>
</evidence>
<dbReference type="FunFam" id="3.30.160.60:FF:000097">
    <property type="entry name" value="Zinc finger protein"/>
    <property type="match status" value="1"/>
</dbReference>
<dbReference type="InterPro" id="IPR013087">
    <property type="entry name" value="Znf_C2H2_type"/>
</dbReference>
<proteinExistence type="predicted"/>
<evidence type="ECO:0000256" key="12">
    <source>
        <dbReference type="SAM" id="MobiDB-lite"/>
    </source>
</evidence>
<dbReference type="PANTHER" id="PTHR23235">
    <property type="entry name" value="KRUEPPEL-LIKE TRANSCRIPTION FACTOR"/>
    <property type="match status" value="1"/>
</dbReference>
<dbReference type="Gene3D" id="3.30.160.60">
    <property type="entry name" value="Classic Zinc Finger"/>
    <property type="match status" value="4"/>
</dbReference>
<dbReference type="WBParaSite" id="Gr19_v10_g7433.t1">
    <property type="protein sequence ID" value="Gr19_v10_g7433.t1"/>
    <property type="gene ID" value="Gr19_v10_g7433"/>
</dbReference>
<comment type="subcellular location">
    <subcellularLocation>
        <location evidence="2">Nucleus</location>
    </subcellularLocation>
</comment>
<feature type="domain" description="C2H2-type" evidence="13">
    <location>
        <begin position="48"/>
        <end position="75"/>
    </location>
</feature>
<feature type="domain" description="C2H2-type" evidence="13">
    <location>
        <begin position="132"/>
        <end position="160"/>
    </location>
</feature>
<keyword evidence="9" id="KW-0804">Transcription</keyword>
<dbReference type="FunFam" id="3.30.160.60:FF:000624">
    <property type="entry name" value="zinc finger protein 697"/>
    <property type="match status" value="1"/>
</dbReference>
<dbReference type="GO" id="GO:0000978">
    <property type="term" value="F:RNA polymerase II cis-regulatory region sequence-specific DNA binding"/>
    <property type="evidence" value="ECO:0007669"/>
    <property type="project" value="TreeGrafter"/>
</dbReference>
<feature type="domain" description="C2H2-type" evidence="13">
    <location>
        <begin position="76"/>
        <end position="103"/>
    </location>
</feature>
<keyword evidence="4" id="KW-0677">Repeat</keyword>
<feature type="region of interest" description="Disordered" evidence="12">
    <location>
        <begin position="1"/>
        <end position="41"/>
    </location>
</feature>
<evidence type="ECO:0000256" key="5">
    <source>
        <dbReference type="ARBA" id="ARBA00022771"/>
    </source>
</evidence>
<evidence type="ECO:0000256" key="7">
    <source>
        <dbReference type="ARBA" id="ARBA00023015"/>
    </source>
</evidence>
<evidence type="ECO:0000256" key="4">
    <source>
        <dbReference type="ARBA" id="ARBA00022737"/>
    </source>
</evidence>
<name>A0A914I7D7_GLORO</name>
<evidence type="ECO:0000313" key="15">
    <source>
        <dbReference type="WBParaSite" id="Gr19_v10_g7433.t1"/>
    </source>
</evidence>
<evidence type="ECO:0000256" key="10">
    <source>
        <dbReference type="ARBA" id="ARBA00023242"/>
    </source>
</evidence>
<accession>A0A914I7D7</accession>
<dbReference type="PROSITE" id="PS00028">
    <property type="entry name" value="ZINC_FINGER_C2H2_1"/>
    <property type="match status" value="4"/>
</dbReference>
<dbReference type="FunFam" id="3.30.160.60:FF:001465">
    <property type="entry name" value="Zinc finger protein 560"/>
    <property type="match status" value="1"/>
</dbReference>
<evidence type="ECO:0000256" key="11">
    <source>
        <dbReference type="PROSITE-ProRule" id="PRU00042"/>
    </source>
</evidence>
<organism evidence="14 15">
    <name type="scientific">Globodera rostochiensis</name>
    <name type="common">Golden nematode worm</name>
    <name type="synonym">Heterodera rostochiensis</name>
    <dbReference type="NCBI Taxonomy" id="31243"/>
    <lineage>
        <taxon>Eukaryota</taxon>
        <taxon>Metazoa</taxon>
        <taxon>Ecdysozoa</taxon>
        <taxon>Nematoda</taxon>
        <taxon>Chromadorea</taxon>
        <taxon>Rhabditida</taxon>
        <taxon>Tylenchina</taxon>
        <taxon>Tylenchomorpha</taxon>
        <taxon>Tylenchoidea</taxon>
        <taxon>Heteroderidae</taxon>
        <taxon>Heteroderinae</taxon>
        <taxon>Globodera</taxon>
    </lineage>
</organism>
<dbReference type="GO" id="GO:0000981">
    <property type="term" value="F:DNA-binding transcription factor activity, RNA polymerase II-specific"/>
    <property type="evidence" value="ECO:0007669"/>
    <property type="project" value="TreeGrafter"/>
</dbReference>
<sequence>MAKQQIISTGGRETSTLTTDNRTNIRQNSNRHKEKLAAGSKPSVGKQYKCADCPKTFAFPSKLAQHKRYHTGERPFKCQQCKKRFHISGNLKGHLRIHSGERPFKCADCAKRFNQSNNLKKHSRIHSDERLFKCVHCDKAFNRHETLKDHSCRIHSKDEELPREKYIKVVIVRHVPVAIVRHVKMVRRETMFVHFR</sequence>
<keyword evidence="5 11" id="KW-0863">Zinc-finger</keyword>
<evidence type="ECO:0000256" key="2">
    <source>
        <dbReference type="ARBA" id="ARBA00004123"/>
    </source>
</evidence>
<dbReference type="SUPFAM" id="SSF57667">
    <property type="entry name" value="beta-beta-alpha zinc fingers"/>
    <property type="match status" value="2"/>
</dbReference>
<evidence type="ECO:0000256" key="1">
    <source>
        <dbReference type="ARBA" id="ARBA00003767"/>
    </source>
</evidence>
<dbReference type="SMART" id="SM00355">
    <property type="entry name" value="ZnF_C2H2"/>
    <property type="match status" value="4"/>
</dbReference>
<dbReference type="GO" id="GO:0000122">
    <property type="term" value="P:negative regulation of transcription by RNA polymerase II"/>
    <property type="evidence" value="ECO:0007669"/>
    <property type="project" value="UniProtKB-ARBA"/>
</dbReference>
<dbReference type="GO" id="GO:0005634">
    <property type="term" value="C:nucleus"/>
    <property type="evidence" value="ECO:0007669"/>
    <property type="project" value="UniProtKB-SubCell"/>
</dbReference>
<comment type="function">
    <text evidence="1">May be involved in transcriptional regulation.</text>
</comment>
<dbReference type="Pfam" id="PF00096">
    <property type="entry name" value="zf-C2H2"/>
    <property type="match status" value="3"/>
</dbReference>
<feature type="compositionally biased region" description="Polar residues" evidence="12">
    <location>
        <begin position="1"/>
        <end position="28"/>
    </location>
</feature>
<evidence type="ECO:0000256" key="6">
    <source>
        <dbReference type="ARBA" id="ARBA00022833"/>
    </source>
</evidence>
<dbReference type="GO" id="GO:0008270">
    <property type="term" value="F:zinc ion binding"/>
    <property type="evidence" value="ECO:0007669"/>
    <property type="project" value="UniProtKB-KW"/>
</dbReference>
<dbReference type="PROSITE" id="PS50157">
    <property type="entry name" value="ZINC_FINGER_C2H2_2"/>
    <property type="match status" value="4"/>
</dbReference>
<dbReference type="Proteomes" id="UP000887572">
    <property type="component" value="Unplaced"/>
</dbReference>
<dbReference type="InterPro" id="IPR036236">
    <property type="entry name" value="Znf_C2H2_sf"/>
</dbReference>
<keyword evidence="3" id="KW-0479">Metal-binding</keyword>
<keyword evidence="7" id="KW-0805">Transcription regulation</keyword>
<keyword evidence="10" id="KW-0539">Nucleus</keyword>
<feature type="domain" description="C2H2-type" evidence="13">
    <location>
        <begin position="104"/>
        <end position="131"/>
    </location>
</feature>
<dbReference type="AlphaFoldDB" id="A0A914I7D7"/>
<evidence type="ECO:0000256" key="3">
    <source>
        <dbReference type="ARBA" id="ARBA00022723"/>
    </source>
</evidence>
<dbReference type="PANTHER" id="PTHR23235:SF142">
    <property type="entry name" value="ZINC FINGER PROTEIN 384"/>
    <property type="match status" value="1"/>
</dbReference>
<keyword evidence="6" id="KW-0862">Zinc</keyword>